<dbReference type="PROSITE" id="PS50885">
    <property type="entry name" value="HAMP"/>
    <property type="match status" value="1"/>
</dbReference>
<dbReference type="AlphaFoldDB" id="A0A1I1LDX4"/>
<dbReference type="EMBL" id="FOLY01000005">
    <property type="protein sequence ID" value="SFC71367.1"/>
    <property type="molecule type" value="Genomic_DNA"/>
</dbReference>
<dbReference type="STRING" id="402385.SAMN05421848_2399"/>
<keyword evidence="3" id="KW-0488">Methylation</keyword>
<dbReference type="RefSeq" id="WP_090134353.1">
    <property type="nucleotide sequence ID" value="NZ_FOLY01000005.1"/>
</dbReference>
<feature type="region of interest" description="Disordered" evidence="12">
    <location>
        <begin position="516"/>
        <end position="568"/>
    </location>
</feature>
<dbReference type="InterPro" id="IPR003122">
    <property type="entry name" value="Tar_rcpt_lig-bd"/>
</dbReference>
<dbReference type="Pfam" id="PF00015">
    <property type="entry name" value="MCPsignal"/>
    <property type="match status" value="1"/>
</dbReference>
<keyword evidence="7 13" id="KW-1133">Transmembrane helix</keyword>
<evidence type="ECO:0000313" key="17">
    <source>
        <dbReference type="Proteomes" id="UP000199046"/>
    </source>
</evidence>
<comment type="similarity">
    <text evidence="10">Belongs to the methyl-accepting chemotaxis (MCP) protein family.</text>
</comment>
<dbReference type="Proteomes" id="UP000199046">
    <property type="component" value="Unassembled WGS sequence"/>
</dbReference>
<dbReference type="CDD" id="cd06225">
    <property type="entry name" value="HAMP"/>
    <property type="match status" value="1"/>
</dbReference>
<organism evidence="16 17">
    <name type="scientific">Kushneria avicenniae</name>
    <dbReference type="NCBI Taxonomy" id="402385"/>
    <lineage>
        <taxon>Bacteria</taxon>
        <taxon>Pseudomonadati</taxon>
        <taxon>Pseudomonadota</taxon>
        <taxon>Gammaproteobacteria</taxon>
        <taxon>Oceanospirillales</taxon>
        <taxon>Halomonadaceae</taxon>
        <taxon>Kushneria</taxon>
    </lineage>
</organism>
<evidence type="ECO:0000256" key="9">
    <source>
        <dbReference type="ARBA" id="ARBA00023224"/>
    </source>
</evidence>
<dbReference type="GO" id="GO:0006935">
    <property type="term" value="P:chemotaxis"/>
    <property type="evidence" value="ECO:0007669"/>
    <property type="project" value="UniProtKB-KW"/>
</dbReference>
<comment type="subcellular location">
    <subcellularLocation>
        <location evidence="1">Cell inner membrane</location>
        <topology evidence="1">Multi-pass membrane protein</topology>
    </subcellularLocation>
</comment>
<evidence type="ECO:0000259" key="14">
    <source>
        <dbReference type="PROSITE" id="PS50111"/>
    </source>
</evidence>
<evidence type="ECO:0000256" key="2">
    <source>
        <dbReference type="ARBA" id="ARBA00022475"/>
    </source>
</evidence>
<dbReference type="InterPro" id="IPR003660">
    <property type="entry name" value="HAMP_dom"/>
</dbReference>
<keyword evidence="17" id="KW-1185">Reference proteome</keyword>
<reference evidence="17" key="1">
    <citation type="submission" date="2016-10" db="EMBL/GenBank/DDBJ databases">
        <authorList>
            <person name="Varghese N."/>
            <person name="Submissions S."/>
        </authorList>
    </citation>
    <scope>NUCLEOTIDE SEQUENCE [LARGE SCALE GENOMIC DNA]</scope>
    <source>
        <strain evidence="17">DSM 23439</strain>
    </source>
</reference>
<feature type="compositionally biased region" description="Polar residues" evidence="12">
    <location>
        <begin position="314"/>
        <end position="325"/>
    </location>
</feature>
<dbReference type="PANTHER" id="PTHR43531">
    <property type="entry name" value="PROTEIN ICFG"/>
    <property type="match status" value="1"/>
</dbReference>
<evidence type="ECO:0000256" key="6">
    <source>
        <dbReference type="ARBA" id="ARBA00022692"/>
    </source>
</evidence>
<feature type="transmembrane region" description="Helical" evidence="13">
    <location>
        <begin position="12"/>
        <end position="33"/>
    </location>
</feature>
<dbReference type="OrthoDB" id="2489132at2"/>
<feature type="region of interest" description="Disordered" evidence="12">
    <location>
        <begin position="314"/>
        <end position="338"/>
    </location>
</feature>
<keyword evidence="8 13" id="KW-0472">Membrane</keyword>
<dbReference type="GO" id="GO:0004888">
    <property type="term" value="F:transmembrane signaling receptor activity"/>
    <property type="evidence" value="ECO:0007669"/>
    <property type="project" value="InterPro"/>
</dbReference>
<proteinExistence type="inferred from homology"/>
<evidence type="ECO:0000256" key="3">
    <source>
        <dbReference type="ARBA" id="ARBA00022481"/>
    </source>
</evidence>
<evidence type="ECO:0000313" key="16">
    <source>
        <dbReference type="EMBL" id="SFC71367.1"/>
    </source>
</evidence>
<dbReference type="CDD" id="cd11386">
    <property type="entry name" value="MCP_signal"/>
    <property type="match status" value="1"/>
</dbReference>
<evidence type="ECO:0000256" key="4">
    <source>
        <dbReference type="ARBA" id="ARBA00022500"/>
    </source>
</evidence>
<evidence type="ECO:0000256" key="10">
    <source>
        <dbReference type="ARBA" id="ARBA00029447"/>
    </source>
</evidence>
<dbReference type="FunFam" id="1.10.287.950:FF:000001">
    <property type="entry name" value="Methyl-accepting chemotaxis sensory transducer"/>
    <property type="match status" value="1"/>
</dbReference>
<dbReference type="GO" id="GO:0005886">
    <property type="term" value="C:plasma membrane"/>
    <property type="evidence" value="ECO:0007669"/>
    <property type="project" value="UniProtKB-SubCell"/>
</dbReference>
<feature type="region of interest" description="Disordered" evidence="12">
    <location>
        <begin position="274"/>
        <end position="296"/>
    </location>
</feature>
<evidence type="ECO:0000256" key="11">
    <source>
        <dbReference type="PROSITE-ProRule" id="PRU00284"/>
    </source>
</evidence>
<keyword evidence="4" id="KW-0145">Chemotaxis</keyword>
<sequence length="568" mass="61843">MTLNRSVKYRLVAIAAAMIVLLILIGMAGAWGMNNITRNFNNAYNRDVLPLQLLNKVESAVSYSQIDILRAQNDSTGRQLEQLLAAYPGYRNTAEQNWQQYQAHNATAPQEEALANQTAPALIEYWRRFDANVERMKNGDFSSPTSDLQLRPAYNTINENISKAAAINTEQVENKFIESESDMNTLLWEIAGAVLFALVLTLLAFWRFARSILMPLKQASSISSEIAQGNLANRIEVKGQDEFAGLLRNLSDMQKQLGHIVSDVRNNAEAVGSASSDIASGNDNLSRRTQEQAASLEETAASMEEITSTVRQNADNAAQASQLAQSVRHKARDGSQVVERTTLAMEEISASSRKIAEIVGLIDSIAFQTNLLALNAAVEAARAGEQGRGFAVVASEVRTLSSRSADAARDIKALVNDSVEKVNNGAELVNHSGRTLEEIVTGINNMAEIVTEIASASHEQTSGIEQINQAISQMDSVTQQNAALVEEAAAASRAMEHSAQTLKEQVAYFRVMSDTRSASVPEPLKRPVLSKPSPIVSARKDETGSAKRASAPKPTVHKQSDAEEWETF</sequence>
<feature type="transmembrane region" description="Helical" evidence="13">
    <location>
        <begin position="186"/>
        <end position="208"/>
    </location>
</feature>
<feature type="domain" description="HAMP" evidence="15">
    <location>
        <begin position="210"/>
        <end position="262"/>
    </location>
</feature>
<dbReference type="SMART" id="SM00304">
    <property type="entry name" value="HAMP"/>
    <property type="match status" value="1"/>
</dbReference>
<evidence type="ECO:0000256" key="7">
    <source>
        <dbReference type="ARBA" id="ARBA00022989"/>
    </source>
</evidence>
<dbReference type="SMART" id="SM00283">
    <property type="entry name" value="MA"/>
    <property type="match status" value="1"/>
</dbReference>
<dbReference type="InterPro" id="IPR004090">
    <property type="entry name" value="Chemotax_Me-accpt_rcpt"/>
</dbReference>
<dbReference type="PROSITE" id="PS50111">
    <property type="entry name" value="CHEMOTAXIS_TRANSDUC_2"/>
    <property type="match status" value="1"/>
</dbReference>
<evidence type="ECO:0000256" key="13">
    <source>
        <dbReference type="SAM" id="Phobius"/>
    </source>
</evidence>
<dbReference type="PANTHER" id="PTHR43531:SF14">
    <property type="entry name" value="METHYL-ACCEPTING CHEMOTAXIS PROTEIN I-RELATED"/>
    <property type="match status" value="1"/>
</dbReference>
<protein>
    <submittedName>
        <fullName evidence="16">Methyl-accepting chemotaxis sensory transducer with TarH sensor</fullName>
    </submittedName>
</protein>
<evidence type="ECO:0000256" key="1">
    <source>
        <dbReference type="ARBA" id="ARBA00004429"/>
    </source>
</evidence>
<dbReference type="SUPFAM" id="SSF58104">
    <property type="entry name" value="Methyl-accepting chemotaxis protein (MCP) signaling domain"/>
    <property type="match status" value="1"/>
</dbReference>
<dbReference type="GO" id="GO:0007165">
    <property type="term" value="P:signal transduction"/>
    <property type="evidence" value="ECO:0007669"/>
    <property type="project" value="UniProtKB-KW"/>
</dbReference>
<name>A0A1I1LDX4_9GAMM</name>
<dbReference type="Gene3D" id="1.10.287.950">
    <property type="entry name" value="Methyl-accepting chemotaxis protein"/>
    <property type="match status" value="1"/>
</dbReference>
<dbReference type="PRINTS" id="PR00260">
    <property type="entry name" value="CHEMTRNSDUCR"/>
</dbReference>
<keyword evidence="9 11" id="KW-0807">Transducer</keyword>
<accession>A0A1I1LDX4</accession>
<keyword evidence="2" id="KW-1003">Cell membrane</keyword>
<dbReference type="Pfam" id="PF02203">
    <property type="entry name" value="TarH"/>
    <property type="match status" value="1"/>
</dbReference>
<keyword evidence="5" id="KW-0997">Cell inner membrane</keyword>
<dbReference type="Pfam" id="PF00672">
    <property type="entry name" value="HAMP"/>
    <property type="match status" value="1"/>
</dbReference>
<dbReference type="InterPro" id="IPR051310">
    <property type="entry name" value="MCP_chemotaxis"/>
</dbReference>
<gene>
    <name evidence="16" type="ORF">SAMN05421848_2399</name>
</gene>
<feature type="domain" description="Methyl-accepting transducer" evidence="14">
    <location>
        <begin position="267"/>
        <end position="496"/>
    </location>
</feature>
<evidence type="ECO:0000256" key="12">
    <source>
        <dbReference type="SAM" id="MobiDB-lite"/>
    </source>
</evidence>
<dbReference type="InterPro" id="IPR004089">
    <property type="entry name" value="MCPsignal_dom"/>
</dbReference>
<evidence type="ECO:0000256" key="5">
    <source>
        <dbReference type="ARBA" id="ARBA00022519"/>
    </source>
</evidence>
<evidence type="ECO:0000256" key="8">
    <source>
        <dbReference type="ARBA" id="ARBA00023136"/>
    </source>
</evidence>
<evidence type="ECO:0000259" key="15">
    <source>
        <dbReference type="PROSITE" id="PS50885"/>
    </source>
</evidence>
<keyword evidence="6 13" id="KW-0812">Transmembrane</keyword>
<feature type="compositionally biased region" description="Polar residues" evidence="12">
    <location>
        <begin position="274"/>
        <end position="284"/>
    </location>
</feature>